<proteinExistence type="predicted"/>
<keyword evidence="2" id="KW-1185">Reference proteome</keyword>
<dbReference type="AlphaFoldDB" id="A0A1Q3CGL2"/>
<dbReference type="OrthoDB" id="687700at2759"/>
<name>A0A1Q3CGL2_CEPFO</name>
<evidence type="ECO:0000313" key="1">
    <source>
        <dbReference type="EMBL" id="GAV79396.1"/>
    </source>
</evidence>
<dbReference type="PANTHER" id="PTHR31973:SF187">
    <property type="entry name" value="MUTATOR TRANSPOSASE MUDRA PROTEIN"/>
    <property type="match status" value="1"/>
</dbReference>
<dbReference type="STRING" id="3775.A0A1Q3CGL2"/>
<dbReference type="InParanoid" id="A0A1Q3CGL2"/>
<sequence length="112" mass="13203">MNLEIIKGFNNGKAYEDMMKKNPKFWCKAYFSTILRYDIIDNNLDKIFNGWILNARTKAIVTMLEQMRVAIMRRTYEKKVAAEKWSGDIAQRALKKLNDNKRITDTCSLDPY</sequence>
<dbReference type="Proteomes" id="UP000187406">
    <property type="component" value="Unassembled WGS sequence"/>
</dbReference>
<dbReference type="PANTHER" id="PTHR31973">
    <property type="entry name" value="POLYPROTEIN, PUTATIVE-RELATED"/>
    <property type="match status" value="1"/>
</dbReference>
<dbReference type="EMBL" id="BDDD01001972">
    <property type="protein sequence ID" value="GAV79396.1"/>
    <property type="molecule type" value="Genomic_DNA"/>
</dbReference>
<reference evidence="2" key="1">
    <citation type="submission" date="2016-04" db="EMBL/GenBank/DDBJ databases">
        <title>Cephalotus genome sequencing.</title>
        <authorList>
            <person name="Fukushima K."/>
            <person name="Hasebe M."/>
            <person name="Fang X."/>
        </authorList>
    </citation>
    <scope>NUCLEOTIDE SEQUENCE [LARGE SCALE GENOMIC DNA]</scope>
    <source>
        <strain evidence="2">cv. St1</strain>
    </source>
</reference>
<organism evidence="1 2">
    <name type="scientific">Cephalotus follicularis</name>
    <name type="common">Albany pitcher plant</name>
    <dbReference type="NCBI Taxonomy" id="3775"/>
    <lineage>
        <taxon>Eukaryota</taxon>
        <taxon>Viridiplantae</taxon>
        <taxon>Streptophyta</taxon>
        <taxon>Embryophyta</taxon>
        <taxon>Tracheophyta</taxon>
        <taxon>Spermatophyta</taxon>
        <taxon>Magnoliopsida</taxon>
        <taxon>eudicotyledons</taxon>
        <taxon>Gunneridae</taxon>
        <taxon>Pentapetalae</taxon>
        <taxon>rosids</taxon>
        <taxon>fabids</taxon>
        <taxon>Oxalidales</taxon>
        <taxon>Cephalotaceae</taxon>
        <taxon>Cephalotus</taxon>
    </lineage>
</organism>
<evidence type="ECO:0000313" key="2">
    <source>
        <dbReference type="Proteomes" id="UP000187406"/>
    </source>
</evidence>
<protein>
    <submittedName>
        <fullName evidence="1">Uncharacterized protein</fullName>
    </submittedName>
</protein>
<comment type="caution">
    <text evidence="1">The sequence shown here is derived from an EMBL/GenBank/DDBJ whole genome shotgun (WGS) entry which is preliminary data.</text>
</comment>
<accession>A0A1Q3CGL2</accession>
<gene>
    <name evidence="1" type="ORF">CFOL_v3_22861</name>
</gene>